<feature type="region of interest" description="Disordered" evidence="1">
    <location>
        <begin position="511"/>
        <end position="553"/>
    </location>
</feature>
<reference evidence="3 4" key="1">
    <citation type="journal article" date="2015" name="Sci. Rep.">
        <title>Chromosome-level genome map provides insights into diverse defense mechanisms in the medicinal fungus Ganoderma sinense.</title>
        <authorList>
            <person name="Zhu Y."/>
            <person name="Xu J."/>
            <person name="Sun C."/>
            <person name="Zhou S."/>
            <person name="Xu H."/>
            <person name="Nelson D.R."/>
            <person name="Qian J."/>
            <person name="Song J."/>
            <person name="Luo H."/>
            <person name="Xiang L."/>
            <person name="Li Y."/>
            <person name="Xu Z."/>
            <person name="Ji A."/>
            <person name="Wang L."/>
            <person name="Lu S."/>
            <person name="Hayward A."/>
            <person name="Sun W."/>
            <person name="Li X."/>
            <person name="Schwartz D.C."/>
            <person name="Wang Y."/>
            <person name="Chen S."/>
        </authorList>
    </citation>
    <scope>NUCLEOTIDE SEQUENCE [LARGE SCALE GENOMIC DNA]</scope>
    <source>
        <strain evidence="3 4">ZZ0214-1</strain>
    </source>
</reference>
<organism evidence="3 4">
    <name type="scientific">Ganoderma sinense ZZ0214-1</name>
    <dbReference type="NCBI Taxonomy" id="1077348"/>
    <lineage>
        <taxon>Eukaryota</taxon>
        <taxon>Fungi</taxon>
        <taxon>Dikarya</taxon>
        <taxon>Basidiomycota</taxon>
        <taxon>Agaricomycotina</taxon>
        <taxon>Agaricomycetes</taxon>
        <taxon>Polyporales</taxon>
        <taxon>Polyporaceae</taxon>
        <taxon>Ganoderma</taxon>
    </lineage>
</organism>
<feature type="compositionally biased region" description="Basic and acidic residues" evidence="1">
    <location>
        <begin position="116"/>
        <end position="125"/>
    </location>
</feature>
<evidence type="ECO:0000256" key="1">
    <source>
        <dbReference type="SAM" id="MobiDB-lite"/>
    </source>
</evidence>
<sequence length="916" mass="95397">MLGFTPRFALLAALSSIAALTVLPAPVRGGLVNAATQDLSPSLAARHSVHGGTIKAAAANANGDRSLDSKHDRKHLKLSGGKGDASSDSSGVHGQHSHKPVAPLPSPLAPNPNKALKKESKKKGEQASTHRLKAKEKHAKQAREVYSIDPVTRMRSLWVGGGITVRDVQLETLPPRLDKRHHRHHHHHHHGSDEVVVKGDDDDVHIHRRFVSSIAPPVQVSDPDLELGKVLIDGTNDHVHIHGHHGDDNHSAVVVKGDNDHIHVRRDPTPHHHNSIVVKGDDQHVHVHREPAAHHHHHHHPEKVVVDGDNDRVHVHRAPSPRRPHHHHHGSEVVVNGDHDGVHIHHRAPRHRHHRHKVIVEGDHQHVHSGRSPVAFPEHRHQHHGPDKVVVKGQHDHIDIHRKRFQDYRYPIVIGGNRAKAYLIPQKELVVDSLVSSPAGTKMHVRRDAQSITGVPGTIEIMSQNSGSKAVRIASLVVATPSNNSTAEGSPFVLNASDTDRTQMYLVPVSSASTNGTSASSNSTSSLPAGPPAPPSADLPVPSPGSTPPTTKSASSFVKVFLQMPIFDAAAAQLEPYCATFDPRPLSPAPMTVEKCHNALSSDFHKSQVFAYEPESGFLHPMSYAGEDDGTSNDDSSPSTPSSAPASPAAAPSPPTGPSGGPPSPPVNSSAPVSNGVPAVTSLEEEALEDEFGDSTHAPILAPEIFAAEALQNARNVTLLFAPTTPEVMPNSGVGKVAELPVASVPVNPPVAKPVPAPGAGAPTGDAAGSATQSAPASSSSDTDTGATTAAAATSATGAGTGTTGAPATDTGSSTTATPSDGGAGDSLAAQDLLAPATPTQTLEVNVYAADTSDTAGGPSSSSSSSGSGSSSAVAASASATSSTNGTDSGSSSTPTMTPESTAPYEWMFQGTNASP</sequence>
<keyword evidence="2" id="KW-0732">Signal</keyword>
<feature type="region of interest" description="Disordered" evidence="1">
    <location>
        <begin position="746"/>
        <end position="916"/>
    </location>
</feature>
<keyword evidence="4" id="KW-1185">Reference proteome</keyword>
<dbReference type="OrthoDB" id="3362371at2759"/>
<dbReference type="AlphaFoldDB" id="A0A2G8RU05"/>
<feature type="compositionally biased region" description="Low complexity" evidence="1">
    <location>
        <begin position="511"/>
        <end position="528"/>
    </location>
</feature>
<feature type="compositionally biased region" description="Low complexity" evidence="1">
    <location>
        <begin position="758"/>
        <end position="821"/>
    </location>
</feature>
<accession>A0A2G8RU05</accession>
<gene>
    <name evidence="3" type="ORF">GSI_12704</name>
</gene>
<proteinExistence type="predicted"/>
<feature type="compositionally biased region" description="Pro residues" evidence="1">
    <location>
        <begin position="651"/>
        <end position="666"/>
    </location>
</feature>
<dbReference type="STRING" id="1077348.A0A2G8RU05"/>
<feature type="region of interest" description="Disordered" evidence="1">
    <location>
        <begin position="60"/>
        <end position="142"/>
    </location>
</feature>
<feature type="compositionally biased region" description="Low complexity" evidence="1">
    <location>
        <begin position="633"/>
        <end position="650"/>
    </location>
</feature>
<feature type="compositionally biased region" description="Pro residues" evidence="1">
    <location>
        <begin position="529"/>
        <end position="547"/>
    </location>
</feature>
<feature type="chain" id="PRO_5013593959" description="Transporter" evidence="2">
    <location>
        <begin position="30"/>
        <end position="916"/>
    </location>
</feature>
<name>A0A2G8RU05_9APHY</name>
<feature type="compositionally biased region" description="Low complexity" evidence="1">
    <location>
        <begin position="851"/>
        <end position="903"/>
    </location>
</feature>
<evidence type="ECO:0000313" key="4">
    <source>
        <dbReference type="Proteomes" id="UP000230002"/>
    </source>
</evidence>
<protein>
    <recommendedName>
        <fullName evidence="5">Transporter</fullName>
    </recommendedName>
</protein>
<feature type="region of interest" description="Disordered" evidence="1">
    <location>
        <begin position="620"/>
        <end position="676"/>
    </location>
</feature>
<feature type="compositionally biased region" description="Low complexity" evidence="1">
    <location>
        <begin position="667"/>
        <end position="676"/>
    </location>
</feature>
<dbReference type="Proteomes" id="UP000230002">
    <property type="component" value="Unassembled WGS sequence"/>
</dbReference>
<evidence type="ECO:0000256" key="2">
    <source>
        <dbReference type="SAM" id="SignalP"/>
    </source>
</evidence>
<evidence type="ECO:0008006" key="5">
    <source>
        <dbReference type="Google" id="ProtNLM"/>
    </source>
</evidence>
<feature type="signal peptide" evidence="2">
    <location>
        <begin position="1"/>
        <end position="29"/>
    </location>
</feature>
<feature type="compositionally biased region" description="Basic residues" evidence="1">
    <location>
        <begin position="130"/>
        <end position="140"/>
    </location>
</feature>
<evidence type="ECO:0000313" key="3">
    <source>
        <dbReference type="EMBL" id="PIL24818.1"/>
    </source>
</evidence>
<dbReference type="EMBL" id="AYKW01000056">
    <property type="protein sequence ID" value="PIL24818.1"/>
    <property type="molecule type" value="Genomic_DNA"/>
</dbReference>
<feature type="compositionally biased region" description="Pro residues" evidence="1">
    <location>
        <begin position="747"/>
        <end position="757"/>
    </location>
</feature>
<comment type="caution">
    <text evidence="3">The sequence shown here is derived from an EMBL/GenBank/DDBJ whole genome shotgun (WGS) entry which is preliminary data.</text>
</comment>